<keyword evidence="6" id="KW-0812">Transmembrane</keyword>
<organism evidence="8 9">
    <name type="scientific">Candidatus Omnitrophus magneticus</name>
    <dbReference type="NCBI Taxonomy" id="1609969"/>
    <lineage>
        <taxon>Bacteria</taxon>
        <taxon>Pseudomonadati</taxon>
        <taxon>Candidatus Omnitrophota</taxon>
        <taxon>Candidatus Omnitrophus</taxon>
    </lineage>
</organism>
<dbReference type="InterPro" id="IPR050810">
    <property type="entry name" value="Bact_Secretion_Sys_Channel"/>
</dbReference>
<keyword evidence="9" id="KW-1185">Reference proteome</keyword>
<feature type="compositionally biased region" description="Basic and acidic residues" evidence="5">
    <location>
        <begin position="535"/>
        <end position="544"/>
    </location>
</feature>
<dbReference type="Gene3D" id="3.30.1370.120">
    <property type="match status" value="1"/>
</dbReference>
<dbReference type="GO" id="GO:0009306">
    <property type="term" value="P:protein secretion"/>
    <property type="evidence" value="ECO:0007669"/>
    <property type="project" value="InterPro"/>
</dbReference>
<evidence type="ECO:0000256" key="5">
    <source>
        <dbReference type="SAM" id="MobiDB-lite"/>
    </source>
</evidence>
<evidence type="ECO:0000256" key="3">
    <source>
        <dbReference type="ARBA" id="ARBA00023136"/>
    </source>
</evidence>
<dbReference type="InterPro" id="IPR004846">
    <property type="entry name" value="T2SS/T3SS_dom"/>
</dbReference>
<dbReference type="AlphaFoldDB" id="A0A0F0CUX9"/>
<feature type="domain" description="Type II/III secretion system secretin-like" evidence="7">
    <location>
        <begin position="334"/>
        <end position="507"/>
    </location>
</feature>
<dbReference type="PATRIC" id="fig|1609969.3.peg.337"/>
<dbReference type="GO" id="GO:0015627">
    <property type="term" value="C:type II protein secretion system complex"/>
    <property type="evidence" value="ECO:0007669"/>
    <property type="project" value="TreeGrafter"/>
</dbReference>
<accession>A0A0F0CUX9</accession>
<comment type="subcellular location">
    <subcellularLocation>
        <location evidence="1">Membrane</location>
    </subcellularLocation>
</comment>
<evidence type="ECO:0000256" key="2">
    <source>
        <dbReference type="ARBA" id="ARBA00022729"/>
    </source>
</evidence>
<evidence type="ECO:0000259" key="7">
    <source>
        <dbReference type="Pfam" id="PF00263"/>
    </source>
</evidence>
<dbReference type="Gene3D" id="3.30.1370.130">
    <property type="match status" value="1"/>
</dbReference>
<evidence type="ECO:0000256" key="4">
    <source>
        <dbReference type="RuleBase" id="RU004003"/>
    </source>
</evidence>
<evidence type="ECO:0000313" key="9">
    <source>
        <dbReference type="Proteomes" id="UP000033428"/>
    </source>
</evidence>
<feature type="transmembrane region" description="Helical" evidence="6">
    <location>
        <begin position="12"/>
        <end position="31"/>
    </location>
</feature>
<dbReference type="PRINTS" id="PR00811">
    <property type="entry name" value="BCTERIALGSPD"/>
</dbReference>
<gene>
    <name evidence="8" type="ORF">OMAG_000304</name>
</gene>
<dbReference type="EMBL" id="JYNY01000067">
    <property type="protein sequence ID" value="KJJ85829.1"/>
    <property type="molecule type" value="Genomic_DNA"/>
</dbReference>
<evidence type="ECO:0000313" key="8">
    <source>
        <dbReference type="EMBL" id="KJJ85829.1"/>
    </source>
</evidence>
<comment type="similarity">
    <text evidence="4">Belongs to the bacterial secretin family.</text>
</comment>
<sequence length="587" mass="64679">MEISMKQKNKNFYRIVSIFFYLAVLIIPPDFCLGENTGVIQAETSQVVIDNSAPKPSSGNVTINFKEVDINTVLNYLSEIGGVDIIPSPGIDAKVTIKLRDKPWEVALDIVTRNYGYAYSRDDERKIIRVMPKAMLQNEEVVTEVILLNYITESPQGTQGAQGAAGPVNNVTQLIDAVKSIINEKSGEKVIFLSSANAIVVSAIPARIAVIKDMVAKVDKKIPQIMLEAKVLEVTLDKNDQFGIDWNAIISASGARRPTTVPFTSQGLLKFLPGGQREYYPSSNVLGGGDSRTNFTYIDDTQMMTPTAAQTADSVFSYGTLDFSQFGAVLRMIDQLNDINILSSPRITTLNNQSAVIKVINNVYLQKQVKATDTANTVTVEFEKEPRETGVILEVTPHVNDNREITVNLKPQVSTVPSFQELQVNGNQNTVAMTYNSREANTQVMVKDGETIFIGGLIRETSDKQDNDIPGLGKMFKGIPLLGSIFNYKQKNIDKTEVVFFVTVHILENSKDSLIKSNTLSQCDINPASSLNAYTDDKSKKDSSKNISETGKVKNGKITEHKKVVPVAAESGSIEKEKPVFDFRKKK</sequence>
<proteinExistence type="inferred from homology"/>
<dbReference type="Proteomes" id="UP000033428">
    <property type="component" value="Unassembled WGS sequence"/>
</dbReference>
<keyword evidence="2" id="KW-0732">Signal</keyword>
<keyword evidence="6" id="KW-1133">Transmembrane helix</keyword>
<dbReference type="PANTHER" id="PTHR30332:SF24">
    <property type="entry name" value="SECRETIN GSPD-RELATED"/>
    <property type="match status" value="1"/>
</dbReference>
<protein>
    <submittedName>
        <fullName evidence="8">General secretion pathway protein D</fullName>
    </submittedName>
</protein>
<comment type="caution">
    <text evidence="8">The sequence shown here is derived from an EMBL/GenBank/DDBJ whole genome shotgun (WGS) entry which is preliminary data.</text>
</comment>
<dbReference type="InterPro" id="IPR038591">
    <property type="entry name" value="NolW-like_sf"/>
</dbReference>
<dbReference type="PANTHER" id="PTHR30332">
    <property type="entry name" value="PROBABLE GENERAL SECRETION PATHWAY PROTEIN D"/>
    <property type="match status" value="1"/>
</dbReference>
<name>A0A0F0CUX9_9BACT</name>
<reference evidence="8 9" key="1">
    <citation type="submission" date="2015-02" db="EMBL/GenBank/DDBJ databases">
        <title>Single-cell genomics of uncultivated deep-branching MTB reveals a conserved set of magnetosome genes.</title>
        <authorList>
            <person name="Kolinko S."/>
            <person name="Richter M."/>
            <person name="Glockner F.O."/>
            <person name="Brachmann A."/>
            <person name="Schuler D."/>
        </authorList>
    </citation>
    <scope>NUCLEOTIDE SEQUENCE [LARGE SCALE GENOMIC DNA]</scope>
    <source>
        <strain evidence="8">SKK-01</strain>
    </source>
</reference>
<feature type="region of interest" description="Disordered" evidence="5">
    <location>
        <begin position="534"/>
        <end position="555"/>
    </location>
</feature>
<dbReference type="Pfam" id="PF00263">
    <property type="entry name" value="Secretin"/>
    <property type="match status" value="1"/>
</dbReference>
<keyword evidence="3 6" id="KW-0472">Membrane</keyword>
<dbReference type="InterPro" id="IPR001775">
    <property type="entry name" value="GspD/PilQ"/>
</dbReference>
<dbReference type="GO" id="GO:0016020">
    <property type="term" value="C:membrane"/>
    <property type="evidence" value="ECO:0007669"/>
    <property type="project" value="UniProtKB-SubCell"/>
</dbReference>
<evidence type="ECO:0000256" key="1">
    <source>
        <dbReference type="ARBA" id="ARBA00004370"/>
    </source>
</evidence>
<evidence type="ECO:0000256" key="6">
    <source>
        <dbReference type="SAM" id="Phobius"/>
    </source>
</evidence>